<dbReference type="PANTHER" id="PTHR15239">
    <property type="entry name" value="NUCLEAR EXPORT MEDIATOR FACTOR NEMF"/>
    <property type="match status" value="1"/>
</dbReference>
<reference evidence="2 3" key="1">
    <citation type="submission" date="2018-11" db="EMBL/GenBank/DDBJ databases">
        <authorList>
            <consortium name="Pathogen Informatics"/>
        </authorList>
    </citation>
    <scope>NUCLEOTIDE SEQUENCE [LARGE SCALE GENOMIC DNA]</scope>
</reference>
<dbReference type="OrthoDB" id="207084at2759"/>
<name>A0A3P7PH86_DIBLA</name>
<feature type="domain" description="NFACT RNA-binding" evidence="1">
    <location>
        <begin position="3"/>
        <end position="53"/>
    </location>
</feature>
<gene>
    <name evidence="2" type="ORF">DILT_LOCUS13406</name>
</gene>
<dbReference type="InterPro" id="IPR008532">
    <property type="entry name" value="NFACT_RNA-bd"/>
</dbReference>
<evidence type="ECO:0000313" key="2">
    <source>
        <dbReference type="EMBL" id="VDN19382.1"/>
    </source>
</evidence>
<accession>A0A3P7PH86</accession>
<dbReference type="AlphaFoldDB" id="A0A3P7PH86"/>
<dbReference type="GO" id="GO:1990112">
    <property type="term" value="C:RQC complex"/>
    <property type="evidence" value="ECO:0007669"/>
    <property type="project" value="TreeGrafter"/>
</dbReference>
<organism evidence="2 3">
    <name type="scientific">Dibothriocephalus latus</name>
    <name type="common">Fish tapeworm</name>
    <name type="synonym">Diphyllobothrium latum</name>
    <dbReference type="NCBI Taxonomy" id="60516"/>
    <lineage>
        <taxon>Eukaryota</taxon>
        <taxon>Metazoa</taxon>
        <taxon>Spiralia</taxon>
        <taxon>Lophotrochozoa</taxon>
        <taxon>Platyhelminthes</taxon>
        <taxon>Cestoda</taxon>
        <taxon>Eucestoda</taxon>
        <taxon>Diphyllobothriidea</taxon>
        <taxon>Diphyllobothriidae</taxon>
        <taxon>Dibothriocephalus</taxon>
    </lineage>
</organism>
<sequence length="181" mass="19885">MRTLIEAGHMAVTLSNAWTAKVITNAWWVRYDQVSKTAPSGEYLTTGSFVIRGRKNLLPQCHLTYGFSVLFGLAEDSLDHHKGERCIEAGASEDVHASLKKYECPSLLETKDGGEGEGGDSADELAQALDDVSLKLNINRSSFDRFPSTVVFLNGNLTLVLARLLRSACGRVYPHRTNTLL</sequence>
<dbReference type="GO" id="GO:1990116">
    <property type="term" value="P:ribosome-associated ubiquitin-dependent protein catabolic process"/>
    <property type="evidence" value="ECO:0007669"/>
    <property type="project" value="TreeGrafter"/>
</dbReference>
<evidence type="ECO:0000313" key="3">
    <source>
        <dbReference type="Proteomes" id="UP000281553"/>
    </source>
</evidence>
<protein>
    <recommendedName>
        <fullName evidence="1">NFACT RNA-binding domain-containing protein</fullName>
    </recommendedName>
</protein>
<keyword evidence="3" id="KW-1185">Reference proteome</keyword>
<dbReference type="PANTHER" id="PTHR15239:SF6">
    <property type="entry name" value="RIBOSOME QUALITY CONTROL COMPLEX SUBUNIT NEMF"/>
    <property type="match status" value="1"/>
</dbReference>
<evidence type="ECO:0000259" key="1">
    <source>
        <dbReference type="Pfam" id="PF05670"/>
    </source>
</evidence>
<dbReference type="GO" id="GO:0043023">
    <property type="term" value="F:ribosomal large subunit binding"/>
    <property type="evidence" value="ECO:0007669"/>
    <property type="project" value="TreeGrafter"/>
</dbReference>
<dbReference type="Proteomes" id="UP000281553">
    <property type="component" value="Unassembled WGS sequence"/>
</dbReference>
<dbReference type="GO" id="GO:0072344">
    <property type="term" value="P:rescue of stalled ribosome"/>
    <property type="evidence" value="ECO:0007669"/>
    <property type="project" value="TreeGrafter"/>
</dbReference>
<dbReference type="EMBL" id="UYRU01070154">
    <property type="protein sequence ID" value="VDN19382.1"/>
    <property type="molecule type" value="Genomic_DNA"/>
</dbReference>
<dbReference type="InterPro" id="IPR051608">
    <property type="entry name" value="RQC_Subunit_NEMF"/>
</dbReference>
<dbReference type="GO" id="GO:0000049">
    <property type="term" value="F:tRNA binding"/>
    <property type="evidence" value="ECO:0007669"/>
    <property type="project" value="TreeGrafter"/>
</dbReference>
<dbReference type="Pfam" id="PF05670">
    <property type="entry name" value="NFACT-R_1"/>
    <property type="match status" value="1"/>
</dbReference>
<proteinExistence type="predicted"/>